<dbReference type="AlphaFoldDB" id="A0AAV0XRA7"/>
<accession>A0AAV0XRA7</accession>
<organism evidence="1 2">
    <name type="scientific">Macrosiphum euphorbiae</name>
    <name type="common">potato aphid</name>
    <dbReference type="NCBI Taxonomy" id="13131"/>
    <lineage>
        <taxon>Eukaryota</taxon>
        <taxon>Metazoa</taxon>
        <taxon>Ecdysozoa</taxon>
        <taxon>Arthropoda</taxon>
        <taxon>Hexapoda</taxon>
        <taxon>Insecta</taxon>
        <taxon>Pterygota</taxon>
        <taxon>Neoptera</taxon>
        <taxon>Paraneoptera</taxon>
        <taxon>Hemiptera</taxon>
        <taxon>Sternorrhyncha</taxon>
        <taxon>Aphidomorpha</taxon>
        <taxon>Aphidoidea</taxon>
        <taxon>Aphididae</taxon>
        <taxon>Macrosiphini</taxon>
        <taxon>Macrosiphum</taxon>
    </lineage>
</organism>
<proteinExistence type="predicted"/>
<dbReference type="Proteomes" id="UP001160148">
    <property type="component" value="Unassembled WGS sequence"/>
</dbReference>
<name>A0AAV0XRA7_9HEMI</name>
<reference evidence="1 2" key="1">
    <citation type="submission" date="2023-01" db="EMBL/GenBank/DDBJ databases">
        <authorList>
            <person name="Whitehead M."/>
        </authorList>
    </citation>
    <scope>NUCLEOTIDE SEQUENCE [LARGE SCALE GENOMIC DNA]</scope>
</reference>
<comment type="caution">
    <text evidence="1">The sequence shown here is derived from an EMBL/GenBank/DDBJ whole genome shotgun (WGS) entry which is preliminary data.</text>
</comment>
<evidence type="ECO:0000313" key="2">
    <source>
        <dbReference type="Proteomes" id="UP001160148"/>
    </source>
</evidence>
<evidence type="ECO:0000313" key="1">
    <source>
        <dbReference type="EMBL" id="CAI6369896.1"/>
    </source>
</evidence>
<protein>
    <recommendedName>
        <fullName evidence="3">MULE transposase domain-containing protein</fullName>
    </recommendedName>
</protein>
<sequence>MWIFLQELSEKLIFKRLVIRKLHLDFEISAHELYREVFPSVEIQACRFHLGQCWWRKINSEQQLRTSYTNNVELGKWLKLFFGLPFNPTHDIENPFVELVSICPNIDIGCLFSDYILHTYVENDCLFPPEIWAQEPSENPRTTNGSESFHRTYNAQFHSPHPSIHLVISVLKETQQETCTKIKSASKGRFSEMALADKQRLYHTINEYKEYLIHKNIIKYLSNICNKYQGIKL</sequence>
<gene>
    <name evidence="1" type="ORF">MEUPH1_LOCUS24080</name>
</gene>
<keyword evidence="2" id="KW-1185">Reference proteome</keyword>
<evidence type="ECO:0008006" key="3">
    <source>
        <dbReference type="Google" id="ProtNLM"/>
    </source>
</evidence>
<dbReference type="EMBL" id="CARXXK010000111">
    <property type="protein sequence ID" value="CAI6369896.1"/>
    <property type="molecule type" value="Genomic_DNA"/>
</dbReference>